<dbReference type="CDD" id="cd02325">
    <property type="entry name" value="R3H"/>
    <property type="match status" value="1"/>
</dbReference>
<dbReference type="EMBL" id="CP144752">
    <property type="protein sequence ID" value="WVZ87987.1"/>
    <property type="molecule type" value="Genomic_DNA"/>
</dbReference>
<feature type="non-terminal residue" evidence="3">
    <location>
        <position position="285"/>
    </location>
</feature>
<dbReference type="PANTHER" id="PTHR32019:SF2">
    <property type="entry name" value="R3H DOMAIN-CONTAINING PROTEIN 4"/>
    <property type="match status" value="1"/>
</dbReference>
<dbReference type="Pfam" id="PF13902">
    <property type="entry name" value="R3H-assoc"/>
    <property type="match status" value="1"/>
</dbReference>
<dbReference type="SUPFAM" id="SSF82708">
    <property type="entry name" value="R3H domain"/>
    <property type="match status" value="1"/>
</dbReference>
<dbReference type="AlphaFoldDB" id="A0AAQ3X908"/>
<evidence type="ECO:0000313" key="3">
    <source>
        <dbReference type="EMBL" id="WVZ87987.1"/>
    </source>
</evidence>
<sequence>PSLFSRHPPPLSRNRLPPPPPPPPSPPPAHLLRPPVRPLPRSTPATSAVHARARLPATARRFRESGSRQAWRARICCGGRRTLFDSAKGDGVRSRSQVIERNIELLEDMATKVATCEELPLSAFCRTSVSEWEAFRSIDMDAEARLMQHMKKSSEKQRTHVDEDELIALNAWRRIDRQTRDSDLTQLANCLHLSASTFSCLQERVRAFIEDAGESDVLVLNVQDPFQRLLLHGVCEFYNVTSTTASSVREGKPWKSTTIKKRLGTGVPSRITLVSFLRMKKNGSQ</sequence>
<evidence type="ECO:0000259" key="2">
    <source>
        <dbReference type="Pfam" id="PF13902"/>
    </source>
</evidence>
<gene>
    <name evidence="3" type="ORF">U9M48_034556</name>
</gene>
<protein>
    <recommendedName>
        <fullName evidence="2">R3H-associated N-terminal domain-containing protein</fullName>
    </recommendedName>
</protein>
<evidence type="ECO:0000256" key="1">
    <source>
        <dbReference type="SAM" id="MobiDB-lite"/>
    </source>
</evidence>
<dbReference type="GO" id="GO:0003676">
    <property type="term" value="F:nucleic acid binding"/>
    <property type="evidence" value="ECO:0007669"/>
    <property type="project" value="InterPro"/>
</dbReference>
<keyword evidence="4" id="KW-1185">Reference proteome</keyword>
<name>A0AAQ3X908_PASNO</name>
<feature type="compositionally biased region" description="Pro residues" evidence="1">
    <location>
        <begin position="7"/>
        <end position="29"/>
    </location>
</feature>
<dbReference type="Proteomes" id="UP001341281">
    <property type="component" value="Chromosome 08"/>
</dbReference>
<evidence type="ECO:0000313" key="4">
    <source>
        <dbReference type="Proteomes" id="UP001341281"/>
    </source>
</evidence>
<reference evidence="3 4" key="1">
    <citation type="submission" date="2024-02" db="EMBL/GenBank/DDBJ databases">
        <title>High-quality chromosome-scale genome assembly of Pensacola bahiagrass (Paspalum notatum Flugge var. saurae).</title>
        <authorList>
            <person name="Vega J.M."/>
            <person name="Podio M."/>
            <person name="Orjuela J."/>
            <person name="Siena L.A."/>
            <person name="Pessino S.C."/>
            <person name="Combes M.C."/>
            <person name="Mariac C."/>
            <person name="Albertini E."/>
            <person name="Pupilli F."/>
            <person name="Ortiz J.P.A."/>
            <person name="Leblanc O."/>
        </authorList>
    </citation>
    <scope>NUCLEOTIDE SEQUENCE [LARGE SCALE GENOMIC DNA]</scope>
    <source>
        <strain evidence="3">R1</strain>
        <tissue evidence="3">Leaf</tissue>
    </source>
</reference>
<dbReference type="InterPro" id="IPR039629">
    <property type="entry name" value="R3HDM4"/>
</dbReference>
<dbReference type="InterPro" id="IPR036867">
    <property type="entry name" value="R3H_dom_sf"/>
</dbReference>
<proteinExistence type="predicted"/>
<dbReference type="SUPFAM" id="SSF101447">
    <property type="entry name" value="Formin homology 2 domain (FH2 domain)"/>
    <property type="match status" value="1"/>
</dbReference>
<feature type="region of interest" description="Disordered" evidence="1">
    <location>
        <begin position="1"/>
        <end position="51"/>
    </location>
</feature>
<organism evidence="3 4">
    <name type="scientific">Paspalum notatum var. saurae</name>
    <dbReference type="NCBI Taxonomy" id="547442"/>
    <lineage>
        <taxon>Eukaryota</taxon>
        <taxon>Viridiplantae</taxon>
        <taxon>Streptophyta</taxon>
        <taxon>Embryophyta</taxon>
        <taxon>Tracheophyta</taxon>
        <taxon>Spermatophyta</taxon>
        <taxon>Magnoliopsida</taxon>
        <taxon>Liliopsida</taxon>
        <taxon>Poales</taxon>
        <taxon>Poaceae</taxon>
        <taxon>PACMAD clade</taxon>
        <taxon>Panicoideae</taxon>
        <taxon>Andropogonodae</taxon>
        <taxon>Paspaleae</taxon>
        <taxon>Paspalinae</taxon>
        <taxon>Paspalum</taxon>
    </lineage>
</organism>
<accession>A0AAQ3X908</accession>
<dbReference type="PANTHER" id="PTHR32019">
    <property type="entry name" value="R3H DOMAIN-CONTAINING PROTEIN 4"/>
    <property type="match status" value="1"/>
</dbReference>
<feature type="compositionally biased region" description="Low complexity" evidence="1">
    <location>
        <begin position="30"/>
        <end position="44"/>
    </location>
</feature>
<feature type="domain" description="R3H-associated N-terminal" evidence="2">
    <location>
        <begin position="116"/>
        <end position="181"/>
    </location>
</feature>
<dbReference type="InterPro" id="IPR025952">
    <property type="entry name" value="R3H-assoc_dom"/>
</dbReference>